<dbReference type="AlphaFoldDB" id="A0A6J6WR94"/>
<organism evidence="1">
    <name type="scientific">freshwater metagenome</name>
    <dbReference type="NCBI Taxonomy" id="449393"/>
    <lineage>
        <taxon>unclassified sequences</taxon>
        <taxon>metagenomes</taxon>
        <taxon>ecological metagenomes</taxon>
    </lineage>
</organism>
<reference evidence="1" key="1">
    <citation type="submission" date="2020-05" db="EMBL/GenBank/DDBJ databases">
        <authorList>
            <person name="Chiriac C."/>
            <person name="Salcher M."/>
            <person name="Ghai R."/>
            <person name="Kavagutti S V."/>
        </authorList>
    </citation>
    <scope>NUCLEOTIDE SEQUENCE</scope>
</reference>
<evidence type="ECO:0000313" key="1">
    <source>
        <dbReference type="EMBL" id="CAB4785693.1"/>
    </source>
</evidence>
<gene>
    <name evidence="1" type="ORF">UFOPK2996_00068</name>
</gene>
<sequence>MPQVRTAQVCTAQVRSLQVRAFEIDVLKHSVRSLETLDNRARHEKPAVYPPSLVAGVEPGRKARLHLRRTHVGAGCIRVWDTDERRLSDDVRTGSGRRQFDS</sequence>
<dbReference type="EMBL" id="CAFAAH010000003">
    <property type="protein sequence ID" value="CAB4785693.1"/>
    <property type="molecule type" value="Genomic_DNA"/>
</dbReference>
<protein>
    <submittedName>
        <fullName evidence="1">Unannotated protein</fullName>
    </submittedName>
</protein>
<proteinExistence type="predicted"/>
<accession>A0A6J6WR94</accession>
<name>A0A6J6WR94_9ZZZZ</name>